<keyword evidence="1" id="KW-0808">Transferase</keyword>
<proteinExistence type="predicted"/>
<gene>
    <name evidence="1" type="primary">ERN1</name>
    <name evidence="1" type="ORF">GBF38_009096</name>
</gene>
<dbReference type="Proteomes" id="UP000805704">
    <property type="component" value="Chromosome 24"/>
</dbReference>
<evidence type="ECO:0000313" key="1">
    <source>
        <dbReference type="EMBL" id="KAG8004702.1"/>
    </source>
</evidence>
<organism evidence="1 2">
    <name type="scientific">Nibea albiflora</name>
    <name type="common">Yellow drum</name>
    <name type="synonym">Corvina albiflora</name>
    <dbReference type="NCBI Taxonomy" id="240163"/>
    <lineage>
        <taxon>Eukaryota</taxon>
        <taxon>Metazoa</taxon>
        <taxon>Chordata</taxon>
        <taxon>Craniata</taxon>
        <taxon>Vertebrata</taxon>
        <taxon>Euteleostomi</taxon>
        <taxon>Actinopterygii</taxon>
        <taxon>Neopterygii</taxon>
        <taxon>Teleostei</taxon>
        <taxon>Neoteleostei</taxon>
        <taxon>Acanthomorphata</taxon>
        <taxon>Eupercaria</taxon>
        <taxon>Sciaenidae</taxon>
        <taxon>Nibea</taxon>
    </lineage>
</organism>
<evidence type="ECO:0000313" key="2">
    <source>
        <dbReference type="Proteomes" id="UP000805704"/>
    </source>
</evidence>
<comment type="caution">
    <text evidence="1">The sequence shown here is derived from an EMBL/GenBank/DDBJ whole genome shotgun (WGS) entry which is preliminary data.</text>
</comment>
<sequence length="701" mass="79854">MVQNLASKGDGLCSKIQYFLDMEKAVLVEPSPEEVFKTFYSDMLQEHPQTHLTMAEALFSVTGPNSDKYQLGSIKWLKDNVNAYLAGVVSRLPNIPERSIPSAVRCLRAVLCTMEEMPNEQALAVIDKLQDQLSKKERHEDIWGAALQTLYVIIQKTKRMNGWGLNIVKELCKTLVPFVQDQHPLDFQVYTYAIFAKLLSVKHAARIITSLGVTSVPEDILTYADMKMDDKLKQLLKQLKNHFFSPALDESKKRKEKAENPNNESPKRLSVPVMETASNVKPFNLKSPESSVKDQWIPNSKRWGDKLRKLHSAVESEVTRIGDMIYIKKEEFRIAKGSDGTEVYLGLKKKRTELAIKIVPKSNHEALQEEGILRLPELYRARIVRLIDSEEDEQFFYLALELCEYTLEEYIKILHPVGRRKLVFQILDALKALHCQNSPILHGDLKPQNILIDVNGKAILADFGKSGRLLAGETKCRMSKEADIEMAGMLIYYIYSGGRHEGPHNSDHVKDVMAKDLIEKMIDAKPQNRPNVEECLNHPFFWSTERQLNYSKEVGNRKEVERCGKAPATLISSMNKCVQVGSFTQWNKKFPSELVKMLEDYRRGPYPDNMLGLLRFIRNAYQHHPVDVAKVDLVSMFPHLFECAYMLAKSQGWNSEPLLKQMLTTRDDSPASDAQMVTNSDESLKLSVQESQPSPLSPSPE</sequence>
<keyword evidence="2" id="KW-1185">Reference proteome</keyword>
<protein>
    <submittedName>
        <fullName evidence="1">Serine/threonine-protein kinase/endoribonuclease IRE1</fullName>
    </submittedName>
</protein>
<accession>A0ACB7ER63</accession>
<name>A0ACB7ER63_NIBAL</name>
<dbReference type="EMBL" id="CM024812">
    <property type="protein sequence ID" value="KAG8004702.1"/>
    <property type="molecule type" value="Genomic_DNA"/>
</dbReference>
<keyword evidence="1" id="KW-0418">Kinase</keyword>
<reference evidence="1" key="1">
    <citation type="submission" date="2020-04" db="EMBL/GenBank/DDBJ databases">
        <title>A chromosome-scale assembly and high-density genetic map of the yellow drum (Nibea albiflora) genome.</title>
        <authorList>
            <person name="Xu D."/>
            <person name="Zhang W."/>
            <person name="Chen R."/>
            <person name="Tan P."/>
            <person name="Wang L."/>
            <person name="Song H."/>
            <person name="Tian L."/>
            <person name="Zhu Q."/>
            <person name="Wang B."/>
        </authorList>
    </citation>
    <scope>NUCLEOTIDE SEQUENCE</scope>
    <source>
        <strain evidence="1">ZJHYS-2018</strain>
    </source>
</reference>